<dbReference type="EMBL" id="JACOFW010000015">
    <property type="protein sequence ID" value="MBC3808332.1"/>
    <property type="molecule type" value="Genomic_DNA"/>
</dbReference>
<sequence length="156" mass="17792">MKNYYPFVLNNLSSLYEHLVKGLKGFALSSDNISRTHTFWCFLSDGTVLKVQSELNDIDGWHEVGTLEFSSVEDGDGVPNVMPLDDQWRHIQTIEKLCLDTENCYSESGIVLTNMNSQKLTIICDANPYSISVQAPFLTMEFLPEYEILSYKRIPL</sequence>
<dbReference type="RefSeq" id="WP_186923407.1">
    <property type="nucleotide sequence ID" value="NZ_JACOFW010000015.1"/>
</dbReference>
<gene>
    <name evidence="1" type="ORF">H8K52_13340</name>
</gene>
<proteinExistence type="predicted"/>
<evidence type="ECO:0000313" key="2">
    <source>
        <dbReference type="Proteomes" id="UP000648257"/>
    </source>
</evidence>
<comment type="caution">
    <text evidence="1">The sequence shown here is derived from an EMBL/GenBank/DDBJ whole genome shotgun (WGS) entry which is preliminary data.</text>
</comment>
<dbReference type="Proteomes" id="UP000648257">
    <property type="component" value="Unassembled WGS sequence"/>
</dbReference>
<name>A0ABR6X6G1_9BURK</name>
<organism evidence="1 2">
    <name type="scientific">Undibacterium seohonense</name>
    <dbReference type="NCBI Taxonomy" id="1344950"/>
    <lineage>
        <taxon>Bacteria</taxon>
        <taxon>Pseudomonadati</taxon>
        <taxon>Pseudomonadota</taxon>
        <taxon>Betaproteobacteria</taxon>
        <taxon>Burkholderiales</taxon>
        <taxon>Oxalobacteraceae</taxon>
        <taxon>Undibacterium</taxon>
    </lineage>
</organism>
<reference evidence="1 2" key="1">
    <citation type="submission" date="2020-08" db="EMBL/GenBank/DDBJ databases">
        <title>Novel species isolated from subtropical streams in China.</title>
        <authorList>
            <person name="Lu H."/>
        </authorList>
    </citation>
    <scope>NUCLEOTIDE SEQUENCE [LARGE SCALE GENOMIC DNA]</scope>
    <source>
        <strain evidence="1 2">KACC 16656</strain>
    </source>
</reference>
<keyword evidence="2" id="KW-1185">Reference proteome</keyword>
<protein>
    <submittedName>
        <fullName evidence="1">Uncharacterized protein</fullName>
    </submittedName>
</protein>
<evidence type="ECO:0000313" key="1">
    <source>
        <dbReference type="EMBL" id="MBC3808332.1"/>
    </source>
</evidence>
<accession>A0ABR6X6G1</accession>